<evidence type="ECO:0000313" key="3">
    <source>
        <dbReference type="WBParaSite" id="HPBE_0000680001-mRNA-1"/>
    </source>
</evidence>
<reference evidence="3" key="2">
    <citation type="submission" date="2019-09" db="UniProtKB">
        <authorList>
            <consortium name="WormBaseParasite"/>
        </authorList>
    </citation>
    <scope>IDENTIFICATION</scope>
</reference>
<dbReference type="Proteomes" id="UP000050761">
    <property type="component" value="Unassembled WGS sequence"/>
</dbReference>
<reference evidence="1 2" key="1">
    <citation type="submission" date="2018-11" db="EMBL/GenBank/DDBJ databases">
        <authorList>
            <consortium name="Pathogen Informatics"/>
        </authorList>
    </citation>
    <scope>NUCLEOTIDE SEQUENCE [LARGE SCALE GENOMIC DNA]</scope>
</reference>
<accession>A0A3P8BAA7</accession>
<dbReference type="WBParaSite" id="HPBE_0000680001-mRNA-1">
    <property type="protein sequence ID" value="HPBE_0000680001-mRNA-1"/>
    <property type="gene ID" value="HPBE_0000680001"/>
</dbReference>
<dbReference type="EMBL" id="UZAH01025744">
    <property type="protein sequence ID" value="VDO69725.1"/>
    <property type="molecule type" value="Genomic_DNA"/>
</dbReference>
<evidence type="ECO:0000313" key="2">
    <source>
        <dbReference type="Proteomes" id="UP000050761"/>
    </source>
</evidence>
<keyword evidence="2" id="KW-1185">Reference proteome</keyword>
<name>A0A183FIQ3_HELPZ</name>
<dbReference type="OrthoDB" id="418748at2759"/>
<evidence type="ECO:0000313" key="1">
    <source>
        <dbReference type="EMBL" id="VDO69725.1"/>
    </source>
</evidence>
<dbReference type="AlphaFoldDB" id="A0A183FIQ3"/>
<proteinExistence type="predicted"/>
<sequence>MDIEKFFGMNDESGHLLKDRKNAMKRWRDYFEEISTMEFPHPAIPSVGSVHGPVHKITVEETEVALKKMKPCKATGPDDLAADVWKSKLWYLLSGWPNSSAR</sequence>
<accession>A0A183FIQ3</accession>
<gene>
    <name evidence="1" type="ORF">HPBE_LOCUS6801</name>
</gene>
<protein>
    <submittedName>
        <fullName evidence="3">GRAS domain-containing protein</fullName>
    </submittedName>
</protein>
<organism evidence="2 3">
    <name type="scientific">Heligmosomoides polygyrus</name>
    <name type="common">Parasitic roundworm</name>
    <dbReference type="NCBI Taxonomy" id="6339"/>
    <lineage>
        <taxon>Eukaryota</taxon>
        <taxon>Metazoa</taxon>
        <taxon>Ecdysozoa</taxon>
        <taxon>Nematoda</taxon>
        <taxon>Chromadorea</taxon>
        <taxon>Rhabditida</taxon>
        <taxon>Rhabditina</taxon>
        <taxon>Rhabditomorpha</taxon>
        <taxon>Strongyloidea</taxon>
        <taxon>Heligmosomidae</taxon>
        <taxon>Heligmosomoides</taxon>
    </lineage>
</organism>